<name>A0A290WWI4_9BURK</name>
<sequence length="159" mass="17519">MEHGKAGEDASEQKVIDDIATHGWHGVHISADEVGPGYAFTIGACHSFGQPEFLIMGLPRAMAHQILDVALDAARSGAITDFTATTDALLERHPCAFVRVPVEQYRNYVGYARWYYQGDDFTLYQIVWPSRDGHFPWQAQASAQYVESQPLLGPAPLAA</sequence>
<gene>
    <name evidence="1" type="ORF">CNX70_14650</name>
</gene>
<keyword evidence="2" id="KW-1185">Reference proteome</keyword>
<dbReference type="AlphaFoldDB" id="A0A290WWI4"/>
<dbReference type="KEGG" id="jsv:CNX70_14650"/>
<evidence type="ECO:0008006" key="3">
    <source>
        <dbReference type="Google" id="ProtNLM"/>
    </source>
</evidence>
<dbReference type="InterPro" id="IPR025358">
    <property type="entry name" value="DUF4262"/>
</dbReference>
<dbReference type="RefSeq" id="WP_096235280.1">
    <property type="nucleotide sequence ID" value="NZ_CP023422.1"/>
</dbReference>
<dbReference type="Proteomes" id="UP000218437">
    <property type="component" value="Chromosome"/>
</dbReference>
<organism evidence="1 2">
    <name type="scientific">Janthinobacterium svalbardensis</name>
    <dbReference type="NCBI Taxonomy" id="368607"/>
    <lineage>
        <taxon>Bacteria</taxon>
        <taxon>Pseudomonadati</taxon>
        <taxon>Pseudomonadota</taxon>
        <taxon>Betaproteobacteria</taxon>
        <taxon>Burkholderiales</taxon>
        <taxon>Oxalobacteraceae</taxon>
        <taxon>Janthinobacterium</taxon>
    </lineage>
</organism>
<accession>A0A290WWI4</accession>
<reference evidence="1 2" key="1">
    <citation type="submission" date="2017-09" db="EMBL/GenBank/DDBJ databases">
        <title>Complete genome sequence of Janthinobacterium svalbardensis PAMC 27463.</title>
        <authorList>
            <person name="Cho Y.-J."/>
            <person name="Cho A."/>
            <person name="Kim O.-S."/>
            <person name="Lee J.-I."/>
        </authorList>
    </citation>
    <scope>NUCLEOTIDE SEQUENCE [LARGE SCALE GENOMIC DNA]</scope>
    <source>
        <strain evidence="1 2">PAMC 27463</strain>
    </source>
</reference>
<dbReference type="Pfam" id="PF14081">
    <property type="entry name" value="DUF4262"/>
    <property type="match status" value="1"/>
</dbReference>
<protein>
    <recommendedName>
        <fullName evidence="3">DUF4262 domain-containing protein</fullName>
    </recommendedName>
</protein>
<proteinExistence type="predicted"/>
<evidence type="ECO:0000313" key="2">
    <source>
        <dbReference type="Proteomes" id="UP000218437"/>
    </source>
</evidence>
<evidence type="ECO:0000313" key="1">
    <source>
        <dbReference type="EMBL" id="ATD61259.1"/>
    </source>
</evidence>
<dbReference type="EMBL" id="CP023422">
    <property type="protein sequence ID" value="ATD61259.1"/>
    <property type="molecule type" value="Genomic_DNA"/>
</dbReference>